<dbReference type="EMBL" id="CP001998">
    <property type="protein sequence ID" value="ADE53040.1"/>
    <property type="molecule type" value="Genomic_DNA"/>
</dbReference>
<dbReference type="FunFam" id="1.10.287.1080:FF:000001">
    <property type="entry name" value="Nucleoside triphosphate pyrophosphohydrolase"/>
    <property type="match status" value="1"/>
</dbReference>
<accession>D5EKF9</accession>
<proteinExistence type="predicted"/>
<evidence type="ECO:0000313" key="2">
    <source>
        <dbReference type="EMBL" id="ADE53040.1"/>
    </source>
</evidence>
<dbReference type="InterPro" id="IPR011551">
    <property type="entry name" value="NTP_PyrPHydrolase_MazG"/>
</dbReference>
<keyword evidence="3" id="KW-1185">Reference proteome</keyword>
<dbReference type="AlphaFoldDB" id="D5EKF9"/>
<dbReference type="GO" id="GO:0047429">
    <property type="term" value="F:nucleoside triphosphate diphosphatase activity"/>
    <property type="evidence" value="ECO:0007669"/>
    <property type="project" value="TreeGrafter"/>
</dbReference>
<evidence type="ECO:0000313" key="3">
    <source>
        <dbReference type="Proteomes" id="UP000000925"/>
    </source>
</evidence>
<dbReference type="HOGENOM" id="CLU_038356_0_2_0"/>
<dbReference type="GO" id="GO:0046052">
    <property type="term" value="P:UTP catabolic process"/>
    <property type="evidence" value="ECO:0007669"/>
    <property type="project" value="TreeGrafter"/>
</dbReference>
<dbReference type="PANTHER" id="PTHR30522">
    <property type="entry name" value="NUCLEOSIDE TRIPHOSPHATE PYROPHOSPHOHYDROLASE"/>
    <property type="match status" value="1"/>
</dbReference>
<dbReference type="GO" id="GO:0046047">
    <property type="term" value="P:TTP catabolic process"/>
    <property type="evidence" value="ECO:0007669"/>
    <property type="project" value="TreeGrafter"/>
</dbReference>
<dbReference type="eggNOG" id="COG3956">
    <property type="taxonomic scope" value="Bacteria"/>
</dbReference>
<reference evidence="2 3" key="1">
    <citation type="journal article" date="2010" name="Stand. Genomic Sci.">
        <title>Complete genome sequence of Coraliomargarita akajimensis type strain (04OKA010-24).</title>
        <authorList>
            <person name="Mavromatis K."/>
            <person name="Abt B."/>
            <person name="Brambilla E."/>
            <person name="Lapidus A."/>
            <person name="Copeland A."/>
            <person name="Deshpande S."/>
            <person name="Nolan M."/>
            <person name="Lucas S."/>
            <person name="Tice H."/>
            <person name="Cheng J.F."/>
            <person name="Han C."/>
            <person name="Detter J.C."/>
            <person name="Woyke T."/>
            <person name="Goodwin L."/>
            <person name="Pitluck S."/>
            <person name="Held B."/>
            <person name="Brettin T."/>
            <person name="Tapia R."/>
            <person name="Ivanova N."/>
            <person name="Mikhailova N."/>
            <person name="Pati A."/>
            <person name="Liolios K."/>
            <person name="Chen A."/>
            <person name="Palaniappan K."/>
            <person name="Land M."/>
            <person name="Hauser L."/>
            <person name="Chang Y.J."/>
            <person name="Jeffries C.D."/>
            <person name="Rohde M."/>
            <person name="Goker M."/>
            <person name="Bristow J."/>
            <person name="Eisen J.A."/>
            <person name="Markowitz V."/>
            <person name="Hugenholtz P."/>
            <person name="Klenk H.P."/>
            <person name="Kyrpides N.C."/>
        </authorList>
    </citation>
    <scope>NUCLEOTIDE SEQUENCE [LARGE SCALE GENOMIC DNA]</scope>
    <source>
        <strain evidence="3">DSM 45221 / IAM 15411 / JCM 23193 / KCTC 12865</strain>
    </source>
</reference>
<dbReference type="GO" id="GO:0046081">
    <property type="term" value="P:dUTP catabolic process"/>
    <property type="evidence" value="ECO:0007669"/>
    <property type="project" value="TreeGrafter"/>
</dbReference>
<organism evidence="2 3">
    <name type="scientific">Coraliomargarita akajimensis (strain DSM 45221 / IAM 15411 / JCM 23193 / KCTC 12865 / 04OKA010-24)</name>
    <dbReference type="NCBI Taxonomy" id="583355"/>
    <lineage>
        <taxon>Bacteria</taxon>
        <taxon>Pseudomonadati</taxon>
        <taxon>Verrucomicrobiota</taxon>
        <taxon>Opitutia</taxon>
        <taxon>Puniceicoccales</taxon>
        <taxon>Coraliomargaritaceae</taxon>
        <taxon>Coraliomargarita</taxon>
    </lineage>
</organism>
<dbReference type="Pfam" id="PF03819">
    <property type="entry name" value="MazG"/>
    <property type="match status" value="1"/>
</dbReference>
<dbReference type="InterPro" id="IPR048015">
    <property type="entry name" value="NTP-PPase_MazG-like_N"/>
</dbReference>
<gene>
    <name evidence="2" type="ordered locus">Caka_0011</name>
</gene>
<dbReference type="Proteomes" id="UP000000925">
    <property type="component" value="Chromosome"/>
</dbReference>
<dbReference type="GO" id="GO:0046076">
    <property type="term" value="P:dTTP catabolic process"/>
    <property type="evidence" value="ECO:0007669"/>
    <property type="project" value="TreeGrafter"/>
</dbReference>
<dbReference type="STRING" id="583355.Caka_0011"/>
<dbReference type="SUPFAM" id="SSF101386">
    <property type="entry name" value="all-alpha NTP pyrophosphatases"/>
    <property type="match status" value="1"/>
</dbReference>
<dbReference type="GO" id="GO:0006203">
    <property type="term" value="P:dGTP catabolic process"/>
    <property type="evidence" value="ECO:0007669"/>
    <property type="project" value="TreeGrafter"/>
</dbReference>
<protein>
    <submittedName>
        <fullName evidence="2">MazG family protein</fullName>
    </submittedName>
</protein>
<dbReference type="PANTHER" id="PTHR30522:SF0">
    <property type="entry name" value="NUCLEOSIDE TRIPHOSPHATE PYROPHOSPHOHYDROLASE"/>
    <property type="match status" value="1"/>
</dbReference>
<dbReference type="KEGG" id="caa:Caka_0011"/>
<evidence type="ECO:0000259" key="1">
    <source>
        <dbReference type="Pfam" id="PF03819"/>
    </source>
</evidence>
<dbReference type="Gene3D" id="1.10.287.1080">
    <property type="entry name" value="MazG-like"/>
    <property type="match status" value="2"/>
</dbReference>
<dbReference type="InterPro" id="IPR004518">
    <property type="entry name" value="MazG-like_dom"/>
</dbReference>
<dbReference type="OrthoDB" id="9808939at2"/>
<dbReference type="RefSeq" id="WP_013041766.1">
    <property type="nucleotide sequence ID" value="NC_014008.1"/>
</dbReference>
<dbReference type="NCBIfam" id="TIGR00444">
    <property type="entry name" value="mazG"/>
    <property type="match status" value="1"/>
</dbReference>
<name>D5EKF9_CORAD</name>
<dbReference type="GO" id="GO:0046061">
    <property type="term" value="P:dATP catabolic process"/>
    <property type="evidence" value="ECO:0007669"/>
    <property type="project" value="TreeGrafter"/>
</dbReference>
<dbReference type="GO" id="GO:0006950">
    <property type="term" value="P:response to stress"/>
    <property type="evidence" value="ECO:0007669"/>
    <property type="project" value="UniProtKB-ARBA"/>
</dbReference>
<dbReference type="CDD" id="cd11528">
    <property type="entry name" value="NTP-PPase_MazG_Nterm"/>
    <property type="match status" value="1"/>
</dbReference>
<sequence>MSALEDLLTTVAALRDPESGCPWDIEQTHQSITDCLIDECCELLQTIDRADMHHMEEELGDVLLQVVMHAQMAKEAGHFDFEDVCREINEKLVRRHPHVFGENALGDSDAVLKQWDEIKAAEAKRGPEQTGKFKDLPRQLPALMFAQDVFKQIQKQQIDAADVIDAGGIEMTAAALAADEEALGKQLFEIAAACRIKQIEPESALRRYAQKVVDELEAK</sequence>
<feature type="domain" description="NTP pyrophosphohydrolase MazG-like" evidence="1">
    <location>
        <begin position="27"/>
        <end position="100"/>
    </location>
</feature>